<evidence type="ECO:0000313" key="3">
    <source>
        <dbReference type="Proteomes" id="UP000579153"/>
    </source>
</evidence>
<dbReference type="InterPro" id="IPR009326">
    <property type="entry name" value="DUF984"/>
</dbReference>
<dbReference type="SMART" id="SM01022">
    <property type="entry name" value="ASCH"/>
    <property type="match status" value="1"/>
</dbReference>
<accession>A0A7W9G768</accession>
<proteinExistence type="predicted"/>
<dbReference type="PANTHER" id="PTHR39203:SF1">
    <property type="entry name" value="CYTOPLASMIC PROTEIN"/>
    <property type="match status" value="1"/>
</dbReference>
<dbReference type="Proteomes" id="UP000579153">
    <property type="component" value="Unassembled WGS sequence"/>
</dbReference>
<dbReference type="Pfam" id="PF04266">
    <property type="entry name" value="ASCH"/>
    <property type="match status" value="1"/>
</dbReference>
<dbReference type="InterPro" id="IPR015947">
    <property type="entry name" value="PUA-like_sf"/>
</dbReference>
<keyword evidence="3" id="KW-1185">Reference proteome</keyword>
<evidence type="ECO:0000313" key="2">
    <source>
        <dbReference type="EMBL" id="MBB5778356.1"/>
    </source>
</evidence>
<dbReference type="SUPFAM" id="SSF88697">
    <property type="entry name" value="PUA domain-like"/>
    <property type="match status" value="1"/>
</dbReference>
<evidence type="ECO:0000259" key="1">
    <source>
        <dbReference type="SMART" id="SM01022"/>
    </source>
</evidence>
<feature type="domain" description="ASCH" evidence="1">
    <location>
        <begin position="11"/>
        <end position="131"/>
    </location>
</feature>
<organism evidence="2 3">
    <name type="scientific">Nonomuraea jabiensis</name>
    <dbReference type="NCBI Taxonomy" id="882448"/>
    <lineage>
        <taxon>Bacteria</taxon>
        <taxon>Bacillati</taxon>
        <taxon>Actinomycetota</taxon>
        <taxon>Actinomycetes</taxon>
        <taxon>Streptosporangiales</taxon>
        <taxon>Streptosporangiaceae</taxon>
        <taxon>Nonomuraea</taxon>
    </lineage>
</organism>
<sequence length="142" mass="15915">MWPRIDGLRVLELGTPGEFRTQLTDLTLAGEKTATAGLLPLDYHAEGEKVEHVGERLVLVDDAGARVAEIEVTRVELTPFAAVTWEFAQAEGEGFRSVEHWREGHRRYWKSQGYAVDDSTTVVCLWFRVVDQEVGRRSSGAT</sequence>
<dbReference type="Gene3D" id="3.10.400.10">
    <property type="entry name" value="Sulfate adenylyltransferase"/>
    <property type="match status" value="1"/>
</dbReference>
<name>A0A7W9G768_9ACTN</name>
<gene>
    <name evidence="2" type="ORF">HD596_005112</name>
</gene>
<reference evidence="2 3" key="1">
    <citation type="submission" date="2020-08" db="EMBL/GenBank/DDBJ databases">
        <title>Sequencing the genomes of 1000 actinobacteria strains.</title>
        <authorList>
            <person name="Klenk H.-P."/>
        </authorList>
    </citation>
    <scope>NUCLEOTIDE SEQUENCE [LARGE SCALE GENOMIC DNA]</scope>
    <source>
        <strain evidence="2 3">DSM 45507</strain>
    </source>
</reference>
<dbReference type="RefSeq" id="WP_185071800.1">
    <property type="nucleotide sequence ID" value="NZ_JACHMB010000001.1"/>
</dbReference>
<dbReference type="AlphaFoldDB" id="A0A7W9G768"/>
<protein>
    <submittedName>
        <fullName evidence="2">Uncharacterized protein YhfF</fullName>
    </submittedName>
</protein>
<dbReference type="EMBL" id="JACHMB010000001">
    <property type="protein sequence ID" value="MBB5778356.1"/>
    <property type="molecule type" value="Genomic_DNA"/>
</dbReference>
<comment type="caution">
    <text evidence="2">The sequence shown here is derived from an EMBL/GenBank/DDBJ whole genome shotgun (WGS) entry which is preliminary data.</text>
</comment>
<dbReference type="PANTHER" id="PTHR39203">
    <property type="entry name" value="CYTOPLASMIC PROTEIN-RELATED"/>
    <property type="match status" value="1"/>
</dbReference>
<dbReference type="InterPro" id="IPR007374">
    <property type="entry name" value="ASCH_domain"/>
</dbReference>